<dbReference type="EMBL" id="CP041242">
    <property type="protein sequence ID" value="QDH70347.1"/>
    <property type="molecule type" value="Genomic_DNA"/>
</dbReference>
<protein>
    <recommendedName>
        <fullName evidence="3">WD40 repeat domain-containing protein</fullName>
    </recommendedName>
</protein>
<dbReference type="RefSeq" id="WP_141623682.1">
    <property type="nucleotide sequence ID" value="NZ_CP041242.1"/>
</dbReference>
<evidence type="ECO:0000313" key="1">
    <source>
        <dbReference type="EMBL" id="QDH70347.1"/>
    </source>
</evidence>
<dbReference type="Proteomes" id="UP000317199">
    <property type="component" value="Chromosome"/>
</dbReference>
<gene>
    <name evidence="1" type="ORF">FKV23_09775</name>
</gene>
<keyword evidence="2" id="KW-1185">Reference proteome</keyword>
<accession>A0A514BSK6</accession>
<dbReference type="OrthoDB" id="6829668at2"/>
<name>A0A514BSK6_9GAMM</name>
<organism evidence="1 2">
    <name type="scientific">Marilutibacter alkalisoli</name>
    <dbReference type="NCBI Taxonomy" id="2591633"/>
    <lineage>
        <taxon>Bacteria</taxon>
        <taxon>Pseudomonadati</taxon>
        <taxon>Pseudomonadota</taxon>
        <taxon>Gammaproteobacteria</taxon>
        <taxon>Lysobacterales</taxon>
        <taxon>Lysobacteraceae</taxon>
        <taxon>Marilutibacter</taxon>
    </lineage>
</organism>
<evidence type="ECO:0008006" key="3">
    <source>
        <dbReference type="Google" id="ProtNLM"/>
    </source>
</evidence>
<dbReference type="KEGG" id="lyj:FKV23_09775"/>
<proteinExistence type="predicted"/>
<dbReference type="AlphaFoldDB" id="A0A514BSK6"/>
<reference evidence="1 2" key="1">
    <citation type="submission" date="2019-06" db="EMBL/GenBank/DDBJ databases">
        <title>Lysobacter alkalisoli sp. nov. isolated from saline-alkali soil.</title>
        <authorList>
            <person name="Sun J.-Q."/>
            <person name="Xu L."/>
        </authorList>
    </citation>
    <scope>NUCLEOTIDE SEQUENCE [LARGE SCALE GENOMIC DNA]</scope>
    <source>
        <strain evidence="1 2">SJ-36</strain>
    </source>
</reference>
<sequence>MNRQVWRRDDAQQWVSLDQGAKPVDGHKEVVGFEAVDGFSESDIYAVGWNGEIWQFDGKAWSQKESPTPLVLTRVLCAGDGAVYASGRKGLLLRGCGNAWEIIDHQSMIDDIWDLAWYREELYLSTMHGLFALDGDKLLPVDFGDDTPDSCHRLSVADGVLWSIGGKDIMAFDGAQWKRID</sequence>
<evidence type="ECO:0000313" key="2">
    <source>
        <dbReference type="Proteomes" id="UP000317199"/>
    </source>
</evidence>